<dbReference type="GO" id="GO:0015818">
    <property type="term" value="P:isoleucine transport"/>
    <property type="evidence" value="ECO:0007669"/>
    <property type="project" value="TreeGrafter"/>
</dbReference>
<keyword evidence="8 9" id="KW-0472">Membrane</keyword>
<dbReference type="GO" id="GO:0015188">
    <property type="term" value="F:L-isoleucine transmembrane transporter activity"/>
    <property type="evidence" value="ECO:0007669"/>
    <property type="project" value="TreeGrafter"/>
</dbReference>
<keyword evidence="11" id="KW-1185">Reference proteome</keyword>
<feature type="transmembrane region" description="Helical" evidence="9">
    <location>
        <begin position="55"/>
        <end position="79"/>
    </location>
</feature>
<dbReference type="GO" id="GO:0005304">
    <property type="term" value="F:L-valine transmembrane transporter activity"/>
    <property type="evidence" value="ECO:0007669"/>
    <property type="project" value="TreeGrafter"/>
</dbReference>
<feature type="transmembrane region" description="Helical" evidence="9">
    <location>
        <begin position="435"/>
        <end position="455"/>
    </location>
</feature>
<feature type="transmembrane region" description="Helical" evidence="9">
    <location>
        <begin position="137"/>
        <end position="155"/>
    </location>
</feature>
<dbReference type="Proteomes" id="UP000007093">
    <property type="component" value="Chromosome"/>
</dbReference>
<dbReference type="STRING" id="568816.Acin_2367"/>
<organism evidence="10 11">
    <name type="scientific">Acidaminococcus intestini (strain RyC-MR95)</name>
    <dbReference type="NCBI Taxonomy" id="568816"/>
    <lineage>
        <taxon>Bacteria</taxon>
        <taxon>Bacillati</taxon>
        <taxon>Bacillota</taxon>
        <taxon>Negativicutes</taxon>
        <taxon>Acidaminococcales</taxon>
        <taxon>Acidaminococcaceae</taxon>
        <taxon>Acidaminococcus</taxon>
    </lineage>
</organism>
<keyword evidence="4" id="KW-1003">Cell membrane</keyword>
<feature type="transmembrane region" description="Helical" evidence="9">
    <location>
        <begin position="300"/>
        <end position="325"/>
    </location>
</feature>
<evidence type="ECO:0000256" key="5">
    <source>
        <dbReference type="ARBA" id="ARBA00022692"/>
    </source>
</evidence>
<dbReference type="PATRIC" id="fig|568816.4.peg.2298"/>
<comment type="similarity">
    <text evidence="2 9">Belongs to the branched chain amino acid transporter family.</text>
</comment>
<feature type="transmembrane region" description="Helical" evidence="9">
    <location>
        <begin position="364"/>
        <end position="385"/>
    </location>
</feature>
<dbReference type="eggNOG" id="COG1114">
    <property type="taxonomic scope" value="Bacteria"/>
</dbReference>
<feature type="transmembrane region" description="Helical" evidence="9">
    <location>
        <begin position="167"/>
        <end position="186"/>
    </location>
</feature>
<dbReference type="PANTHER" id="PTHR30588:SF0">
    <property type="entry name" value="BRANCHED-CHAIN AMINO ACID PERMEASE BRNQ"/>
    <property type="match status" value="1"/>
</dbReference>
<dbReference type="FunCoup" id="G4Q777">
    <property type="interactions" value="89"/>
</dbReference>
<proteinExistence type="inferred from homology"/>
<sequence length="466" mass="50246">MLILDFSIAIHKENFMKQLTRAQYFFLGSMLFGMMFGAGNLIFPVHLGQLAGSHFWLANWGFISTGVFMPFIGLIALGISGATSVEDLANRIHPTFSKIFTVLLYLTIGPCFALPRTASVSFQIGVAPFVPPGSETLIMALFTGVFMALALLMGLKPSKLIVYIGKFLNPAFLLFLALLVAVALIHPMGSYSAMMPHGAYVSQPYLTGFKEGYNTMDVLAVLAFAIVVINTLQSLGMTDRTAMTGDIFKVGVIVTVLMTVIYTAITWLGVSSMGALTLSDNGGIALAEIAAYYFGPLGQLLQAIIVTLACFKTAIGLITSCSEAFHTLFPKGPGYRTYCYIMAGFSFVVANVGLTQIISLAIPVLMFIYPLAIALILSTYAAYFFHHDTRFYKWPAAFTILAALGDALSVLSPAIKETGFVKTILSFHAMLPFSADGMAWVVPTFLGLVVALIHVKLTGEKPLSLG</sequence>
<evidence type="ECO:0000313" key="11">
    <source>
        <dbReference type="Proteomes" id="UP000007093"/>
    </source>
</evidence>
<feature type="transmembrane region" description="Helical" evidence="9">
    <location>
        <begin position="247"/>
        <end position="270"/>
    </location>
</feature>
<protein>
    <recommendedName>
        <fullName evidence="9">Branched-chain amino acid transport system carrier protein</fullName>
    </recommendedName>
</protein>
<gene>
    <name evidence="10" type="ordered locus">Acin_2367</name>
</gene>
<evidence type="ECO:0000256" key="8">
    <source>
        <dbReference type="ARBA" id="ARBA00023136"/>
    </source>
</evidence>
<dbReference type="EMBL" id="CP003058">
    <property type="protein sequence ID" value="AEQ23559.1"/>
    <property type="molecule type" value="Genomic_DNA"/>
</dbReference>
<dbReference type="KEGG" id="ain:Acin_2367"/>
<feature type="transmembrane region" description="Helical" evidence="9">
    <location>
        <begin position="99"/>
        <end position="117"/>
    </location>
</feature>
<dbReference type="InParanoid" id="G4Q777"/>
<dbReference type="GO" id="GO:0005886">
    <property type="term" value="C:plasma membrane"/>
    <property type="evidence" value="ECO:0007669"/>
    <property type="project" value="UniProtKB-SubCell"/>
</dbReference>
<dbReference type="PANTHER" id="PTHR30588">
    <property type="entry name" value="BRANCHED-CHAIN AMINO ACID TRANSPORT SYSTEM 2 CARRIER PROTEIN"/>
    <property type="match status" value="1"/>
</dbReference>
<evidence type="ECO:0000256" key="4">
    <source>
        <dbReference type="ARBA" id="ARBA00022475"/>
    </source>
</evidence>
<dbReference type="InterPro" id="IPR004685">
    <property type="entry name" value="Brnchd-chn_aa_trnsp_Livcs"/>
</dbReference>
<evidence type="ECO:0000256" key="9">
    <source>
        <dbReference type="RuleBase" id="RU362122"/>
    </source>
</evidence>
<evidence type="ECO:0000256" key="6">
    <source>
        <dbReference type="ARBA" id="ARBA00022970"/>
    </source>
</evidence>
<dbReference type="Pfam" id="PF05525">
    <property type="entry name" value="Branch_AA_trans"/>
    <property type="match status" value="1"/>
</dbReference>
<feature type="transmembrane region" description="Helical" evidence="9">
    <location>
        <begin position="24"/>
        <end position="43"/>
    </location>
</feature>
<evidence type="ECO:0000313" key="10">
    <source>
        <dbReference type="EMBL" id="AEQ23559.1"/>
    </source>
</evidence>
<dbReference type="NCBIfam" id="TIGR00796">
    <property type="entry name" value="livcs"/>
    <property type="match status" value="1"/>
</dbReference>
<dbReference type="AlphaFoldDB" id="G4Q777"/>
<accession>G4Q777</accession>
<keyword evidence="3 9" id="KW-0813">Transport</keyword>
<dbReference type="GO" id="GO:0015190">
    <property type="term" value="F:L-leucine transmembrane transporter activity"/>
    <property type="evidence" value="ECO:0007669"/>
    <property type="project" value="TreeGrafter"/>
</dbReference>
<evidence type="ECO:0000256" key="3">
    <source>
        <dbReference type="ARBA" id="ARBA00022448"/>
    </source>
</evidence>
<dbReference type="GO" id="GO:0015820">
    <property type="term" value="P:L-leucine transport"/>
    <property type="evidence" value="ECO:0007669"/>
    <property type="project" value="TreeGrafter"/>
</dbReference>
<dbReference type="HOGENOM" id="CLU_036807_0_1_9"/>
<comment type="subcellular location">
    <subcellularLocation>
        <location evidence="1 9">Cell membrane</location>
        <topology evidence="1 9">Multi-pass membrane protein</topology>
    </subcellularLocation>
</comment>
<comment type="function">
    <text evidence="9">Component of the transport system for branched-chain amino acids.</text>
</comment>
<feature type="transmembrane region" description="Helical" evidence="9">
    <location>
        <begin position="337"/>
        <end position="358"/>
    </location>
</feature>
<evidence type="ECO:0000256" key="7">
    <source>
        <dbReference type="ARBA" id="ARBA00022989"/>
    </source>
</evidence>
<keyword evidence="6 9" id="KW-0029">Amino-acid transport</keyword>
<keyword evidence="7 9" id="KW-1133">Transmembrane helix</keyword>
<keyword evidence="5 9" id="KW-0812">Transmembrane</keyword>
<feature type="transmembrane region" description="Helical" evidence="9">
    <location>
        <begin position="218"/>
        <end position="235"/>
    </location>
</feature>
<feature type="transmembrane region" description="Helical" evidence="9">
    <location>
        <begin position="397"/>
        <end position="415"/>
    </location>
</feature>
<name>G4Q777_ACIIR</name>
<evidence type="ECO:0000256" key="1">
    <source>
        <dbReference type="ARBA" id="ARBA00004651"/>
    </source>
</evidence>
<evidence type="ECO:0000256" key="2">
    <source>
        <dbReference type="ARBA" id="ARBA00008540"/>
    </source>
</evidence>
<reference evidence="10 11" key="1">
    <citation type="journal article" date="2011" name="J. Bacteriol.">
        <title>Complete genome sequence of Acidaminococcus intestini RYC-MR95, a Gram-negative bacterium from the phylum Firmicutes.</title>
        <authorList>
            <person name="D'Auria G."/>
            <person name="Galan J.C."/>
            <person name="Rodriguez-Alcayna M."/>
            <person name="Moya A."/>
            <person name="Baquero F."/>
            <person name="Latorre A."/>
        </authorList>
    </citation>
    <scope>NUCLEOTIDE SEQUENCE [LARGE SCALE GENOMIC DNA]</scope>
    <source>
        <strain evidence="10 11">RyC-MR95</strain>
    </source>
</reference>